<comment type="caution">
    <text evidence="7">The sequence shown here is derived from an EMBL/GenBank/DDBJ whole genome shotgun (WGS) entry which is preliminary data.</text>
</comment>
<evidence type="ECO:0000256" key="6">
    <source>
        <dbReference type="SAM" id="Phobius"/>
    </source>
</evidence>
<dbReference type="InterPro" id="IPR018939">
    <property type="entry name" value="Autophagy-rel_prot_27"/>
</dbReference>
<keyword evidence="3" id="KW-0732">Signal</keyword>
<keyword evidence="4 6" id="KW-1133">Transmembrane helix</keyword>
<keyword evidence="2 6" id="KW-0812">Transmembrane</keyword>
<evidence type="ECO:0000256" key="5">
    <source>
        <dbReference type="ARBA" id="ARBA00023136"/>
    </source>
</evidence>
<dbReference type="AlphaFoldDB" id="A0AAV3QZZ1"/>
<protein>
    <submittedName>
        <fullName evidence="7">Membrane traffic protein</fullName>
    </submittedName>
</protein>
<dbReference type="Proteomes" id="UP001454036">
    <property type="component" value="Unassembled WGS sequence"/>
</dbReference>
<evidence type="ECO:0000313" key="7">
    <source>
        <dbReference type="EMBL" id="GAA0168392.1"/>
    </source>
</evidence>
<proteinExistence type="predicted"/>
<gene>
    <name evidence="7" type="ORF">LIER_23119</name>
</gene>
<dbReference type="GO" id="GO:0000139">
    <property type="term" value="C:Golgi membrane"/>
    <property type="evidence" value="ECO:0007669"/>
    <property type="project" value="UniProtKB-SubCell"/>
</dbReference>
<keyword evidence="8" id="KW-1185">Reference proteome</keyword>
<accession>A0AAV3QZZ1</accession>
<dbReference type="PANTHER" id="PTHR15071">
    <property type="entry name" value="MANNOSE-6-PHOSPHATE RECEPTOR FAMILY MEMBER"/>
    <property type="match status" value="1"/>
</dbReference>
<evidence type="ECO:0000256" key="2">
    <source>
        <dbReference type="ARBA" id="ARBA00022692"/>
    </source>
</evidence>
<name>A0AAV3QZZ1_LITER</name>
<comment type="subcellular location">
    <subcellularLocation>
        <location evidence="1">Membrane</location>
        <topology evidence="1">Single-pass membrane protein</topology>
    </subcellularLocation>
</comment>
<organism evidence="7 8">
    <name type="scientific">Lithospermum erythrorhizon</name>
    <name type="common">Purple gromwell</name>
    <name type="synonym">Lithospermum officinale var. erythrorhizon</name>
    <dbReference type="NCBI Taxonomy" id="34254"/>
    <lineage>
        <taxon>Eukaryota</taxon>
        <taxon>Viridiplantae</taxon>
        <taxon>Streptophyta</taxon>
        <taxon>Embryophyta</taxon>
        <taxon>Tracheophyta</taxon>
        <taxon>Spermatophyta</taxon>
        <taxon>Magnoliopsida</taxon>
        <taxon>eudicotyledons</taxon>
        <taxon>Gunneridae</taxon>
        <taxon>Pentapetalae</taxon>
        <taxon>asterids</taxon>
        <taxon>lamiids</taxon>
        <taxon>Boraginales</taxon>
        <taxon>Boraginaceae</taxon>
        <taxon>Boraginoideae</taxon>
        <taxon>Lithospermeae</taxon>
        <taxon>Lithospermum</taxon>
    </lineage>
</organism>
<dbReference type="EMBL" id="BAABME010006453">
    <property type="protein sequence ID" value="GAA0168392.1"/>
    <property type="molecule type" value="Genomic_DNA"/>
</dbReference>
<evidence type="ECO:0000256" key="3">
    <source>
        <dbReference type="ARBA" id="ARBA00022729"/>
    </source>
</evidence>
<dbReference type="Pfam" id="PF09451">
    <property type="entry name" value="ATG27"/>
    <property type="match status" value="1"/>
</dbReference>
<feature type="transmembrane region" description="Helical" evidence="6">
    <location>
        <begin position="35"/>
        <end position="55"/>
    </location>
</feature>
<sequence>MVQNVALVDCVVVMVTQLKHPSGCAYIMSSGGQGWGWFGTLMMIILCLFGAYILAGASYRYFNLGVRGIDVIPNLETWASIPHRVQSFFMSMVRRFRGPSEGYRSSYSPVNF</sequence>
<evidence type="ECO:0000256" key="4">
    <source>
        <dbReference type="ARBA" id="ARBA00022989"/>
    </source>
</evidence>
<evidence type="ECO:0000313" key="8">
    <source>
        <dbReference type="Proteomes" id="UP001454036"/>
    </source>
</evidence>
<reference evidence="7 8" key="1">
    <citation type="submission" date="2024-01" db="EMBL/GenBank/DDBJ databases">
        <title>The complete chloroplast genome sequence of Lithospermum erythrorhizon: insights into the phylogenetic relationship among Boraginaceae species and the maternal lineages of purple gromwells.</title>
        <authorList>
            <person name="Okada T."/>
            <person name="Watanabe K."/>
        </authorList>
    </citation>
    <scope>NUCLEOTIDE SEQUENCE [LARGE SCALE GENOMIC DNA]</scope>
</reference>
<evidence type="ECO:0000256" key="1">
    <source>
        <dbReference type="ARBA" id="ARBA00004167"/>
    </source>
</evidence>
<keyword evidence="5 6" id="KW-0472">Membrane</keyword>
<dbReference type="PANTHER" id="PTHR15071:SF0">
    <property type="entry name" value="MANNOSE 6-PHOSPHATE RECEPTOR-LIKE PROTEIN 1"/>
    <property type="match status" value="1"/>
</dbReference>